<evidence type="ECO:0000256" key="4">
    <source>
        <dbReference type="PIRSR" id="PIRSR001365-2"/>
    </source>
</evidence>
<evidence type="ECO:0000313" key="6">
    <source>
        <dbReference type="Proteomes" id="UP000001936"/>
    </source>
</evidence>
<feature type="active site" description="Proton donor/acceptor" evidence="3">
    <location>
        <position position="141"/>
    </location>
</feature>
<dbReference type="Proteomes" id="UP000001936">
    <property type="component" value="Plasmid p42f"/>
</dbReference>
<reference evidence="5 6" key="1">
    <citation type="journal article" date="2006" name="Proc. Natl. Acad. Sci. U.S.A.">
        <title>The partitioned Rhizobium etli genome: genetic and metabolic redundancy in seven interacting replicons.</title>
        <authorList>
            <person name="Gonzalez V."/>
            <person name="Santamaria R.I."/>
            <person name="Bustos P."/>
            <person name="Hernandez-Gonzalez I."/>
            <person name="Medrano-Soto A."/>
            <person name="Moreno-Hagelsieb G."/>
            <person name="Janga S.C."/>
            <person name="Ramirez M.A."/>
            <person name="Jimenez-Jacinto V."/>
            <person name="Collado-Vides J."/>
            <person name="Davila G."/>
        </authorList>
    </citation>
    <scope>NUCLEOTIDE SEQUENCE [LARGE SCALE GENOMIC DNA]</scope>
    <source>
        <strain evidence="6">ATCC 51251 / DSM 11541 / JCM 21823 / NBRC 15573 / CFN 42</strain>
    </source>
</reference>
<sequence length="296" mass="31342">MKLTSRFGLSVALATPFDSDGNIAIEAMIAQARRSLAAGCSSVTLFGTTGEGSSVGNGERERVLAAFLDAGIAPGNIIVGVLVDAAEDAAMQAAQALSRGARNILLAPPSYFKNVSDDGVFQWFSNVFALLGDTARDIIVYNLPSLTMVPLSVSLIGRLRTAFPHIVTGVKDSSGDWPYTEALLEAHSDLIILVGDERHLARAVRLGGQGAISGMANFVPHELKPMAEEGKDDSRVADFVLELLKHPVVPAVKAMVARTTSEETWIAVRPPLTSISGEARAQLALAFDNLFRSKAA</sequence>
<evidence type="ECO:0000313" key="5">
    <source>
        <dbReference type="EMBL" id="ABC93987.1"/>
    </source>
</evidence>
<dbReference type="PANTHER" id="PTHR12128">
    <property type="entry name" value="DIHYDRODIPICOLINATE SYNTHASE"/>
    <property type="match status" value="1"/>
</dbReference>
<keyword evidence="6" id="KW-1185">Reference proteome</keyword>
<accession>Q2JZJ9</accession>
<proteinExistence type="inferred from homology"/>
<organism evidence="5 6">
    <name type="scientific">Rhizobium etli (strain ATCC 51251 / DSM 11541 / JCM 21823 / NBRC 15573 / CFN 42)</name>
    <dbReference type="NCBI Taxonomy" id="347834"/>
    <lineage>
        <taxon>Bacteria</taxon>
        <taxon>Pseudomonadati</taxon>
        <taxon>Pseudomonadota</taxon>
        <taxon>Alphaproteobacteria</taxon>
        <taxon>Hyphomicrobiales</taxon>
        <taxon>Rhizobiaceae</taxon>
        <taxon>Rhizobium/Agrobacterium group</taxon>
        <taxon>Rhizobium</taxon>
    </lineage>
</organism>
<dbReference type="EMBL" id="CP000138">
    <property type="protein sequence ID" value="ABC93987.1"/>
    <property type="molecule type" value="Genomic_DNA"/>
</dbReference>
<dbReference type="HOGENOM" id="CLU_049343_5_1_5"/>
<dbReference type="SMART" id="SM01130">
    <property type="entry name" value="DHDPS"/>
    <property type="match status" value="1"/>
</dbReference>
<keyword evidence="5" id="KW-0614">Plasmid</keyword>
<feature type="binding site" evidence="4">
    <location>
        <position position="212"/>
    </location>
    <ligand>
        <name>pyruvate</name>
        <dbReference type="ChEBI" id="CHEBI:15361"/>
    </ligand>
</feature>
<geneLocation type="plasmid" evidence="5 6">
    <name>p42f</name>
</geneLocation>
<evidence type="ECO:0000256" key="2">
    <source>
        <dbReference type="PIRNR" id="PIRNR001365"/>
    </source>
</evidence>
<dbReference type="PRINTS" id="PR00146">
    <property type="entry name" value="DHPICSNTHASE"/>
</dbReference>
<dbReference type="InterPro" id="IPR013785">
    <property type="entry name" value="Aldolase_TIM"/>
</dbReference>
<dbReference type="Pfam" id="PF00701">
    <property type="entry name" value="DHDPS"/>
    <property type="match status" value="1"/>
</dbReference>
<feature type="binding site" evidence="4">
    <location>
        <position position="49"/>
    </location>
    <ligand>
        <name>pyruvate</name>
        <dbReference type="ChEBI" id="CHEBI:15361"/>
    </ligand>
</feature>
<feature type="active site" description="Schiff-base intermediate with substrate" evidence="3">
    <location>
        <position position="171"/>
    </location>
</feature>
<dbReference type="GO" id="GO:0008840">
    <property type="term" value="F:4-hydroxy-tetrahydrodipicolinate synthase activity"/>
    <property type="evidence" value="ECO:0007669"/>
    <property type="project" value="UniProtKB-EC"/>
</dbReference>
<protein>
    <submittedName>
        <fullName evidence="5">Dihydrodipicolinate synthase protein</fullName>
        <ecNumber evidence="5">4.3.3.7</ecNumber>
    </submittedName>
</protein>
<evidence type="ECO:0000256" key="1">
    <source>
        <dbReference type="ARBA" id="ARBA00023239"/>
    </source>
</evidence>
<dbReference type="EC" id="4.3.3.7" evidence="5"/>
<dbReference type="InterPro" id="IPR002220">
    <property type="entry name" value="DapA-like"/>
</dbReference>
<evidence type="ECO:0000256" key="3">
    <source>
        <dbReference type="PIRSR" id="PIRSR001365-1"/>
    </source>
</evidence>
<dbReference type="AlphaFoldDB" id="Q2JZJ9"/>
<comment type="similarity">
    <text evidence="2">Belongs to the DapA family.</text>
</comment>
<dbReference type="PANTHER" id="PTHR12128:SF67">
    <property type="entry name" value="BLR3884 PROTEIN"/>
    <property type="match status" value="1"/>
</dbReference>
<dbReference type="CDD" id="cd00408">
    <property type="entry name" value="DHDPS-like"/>
    <property type="match status" value="1"/>
</dbReference>
<keyword evidence="1 2" id="KW-0456">Lyase</keyword>
<dbReference type="KEGG" id="ret:RHE_PF00094"/>
<gene>
    <name evidence="5" type="primary">dapAf1</name>
    <name evidence="5" type="ordered locus">RHE_PF00094</name>
</gene>
<name>Q2JZJ9_RHIEC</name>
<dbReference type="PIRSF" id="PIRSF001365">
    <property type="entry name" value="DHDPS"/>
    <property type="match status" value="1"/>
</dbReference>
<dbReference type="SUPFAM" id="SSF51569">
    <property type="entry name" value="Aldolase"/>
    <property type="match status" value="1"/>
</dbReference>
<dbReference type="Gene3D" id="3.20.20.70">
    <property type="entry name" value="Aldolase class I"/>
    <property type="match status" value="1"/>
</dbReference>